<dbReference type="PROSITE" id="PS50114">
    <property type="entry name" value="GATA_ZN_FINGER_2"/>
    <property type="match status" value="1"/>
</dbReference>
<organism evidence="12 13">
    <name type="scientific">Durio zibethinus</name>
    <name type="common">Durian</name>
    <dbReference type="NCBI Taxonomy" id="66656"/>
    <lineage>
        <taxon>Eukaryota</taxon>
        <taxon>Viridiplantae</taxon>
        <taxon>Streptophyta</taxon>
        <taxon>Embryophyta</taxon>
        <taxon>Tracheophyta</taxon>
        <taxon>Spermatophyta</taxon>
        <taxon>Magnoliopsida</taxon>
        <taxon>eudicotyledons</taxon>
        <taxon>Gunneridae</taxon>
        <taxon>Pentapetalae</taxon>
        <taxon>rosids</taxon>
        <taxon>malvids</taxon>
        <taxon>Malvales</taxon>
        <taxon>Malvaceae</taxon>
        <taxon>Helicteroideae</taxon>
        <taxon>Durio</taxon>
    </lineage>
</organism>
<dbReference type="SMART" id="SM00322">
    <property type="entry name" value="KH"/>
    <property type="match status" value="4"/>
</dbReference>
<evidence type="ECO:0000256" key="3">
    <source>
        <dbReference type="ARBA" id="ARBA00023125"/>
    </source>
</evidence>
<dbReference type="GO" id="GO:0003723">
    <property type="term" value="F:RNA binding"/>
    <property type="evidence" value="ECO:0007669"/>
    <property type="project" value="UniProtKB-UniRule"/>
</dbReference>
<dbReference type="Gene3D" id="3.30.1370.10">
    <property type="entry name" value="K Homology domain, type 1"/>
    <property type="match status" value="2"/>
</dbReference>
<dbReference type="CDD" id="cd22460">
    <property type="entry name" value="KH-I_PEPPER_rpt2_like"/>
    <property type="match status" value="2"/>
</dbReference>
<evidence type="ECO:0000256" key="4">
    <source>
        <dbReference type="ARBA" id="ARBA00023163"/>
    </source>
</evidence>
<dbReference type="InterPro" id="IPR013088">
    <property type="entry name" value="Znf_NHR/GATA"/>
</dbReference>
<evidence type="ECO:0000256" key="6">
    <source>
        <dbReference type="PROSITE-ProRule" id="PRU00094"/>
    </source>
</evidence>
<dbReference type="SUPFAM" id="SSF54791">
    <property type="entry name" value="Eukaryotic type KH-domain (KH-domain type I)"/>
    <property type="match status" value="4"/>
</dbReference>
<dbReference type="PROSITE" id="PS00344">
    <property type="entry name" value="GATA_ZN_FINGER_1"/>
    <property type="match status" value="1"/>
</dbReference>
<dbReference type="KEGG" id="dzi:111309072"/>
<feature type="compositionally biased region" description="Polar residues" evidence="9">
    <location>
        <begin position="873"/>
        <end position="896"/>
    </location>
</feature>
<evidence type="ECO:0000259" key="11">
    <source>
        <dbReference type="PROSITE" id="PS51017"/>
    </source>
</evidence>
<keyword evidence="4" id="KW-0804">Transcription</keyword>
<evidence type="ECO:0000313" key="13">
    <source>
        <dbReference type="RefSeq" id="XP_022763636.1"/>
    </source>
</evidence>
<keyword evidence="3" id="KW-0238">DNA-binding</keyword>
<dbReference type="Proteomes" id="UP000515121">
    <property type="component" value="Unplaced"/>
</dbReference>
<dbReference type="PANTHER" id="PTHR46125">
    <property type="entry name" value="GATA TRANSCRIPTION FACTOR 28"/>
    <property type="match status" value="1"/>
</dbReference>
<dbReference type="PANTHER" id="PTHR46125:SF24">
    <property type="entry name" value="GATA TRANSCRIPTION FACTOR 18"/>
    <property type="match status" value="1"/>
</dbReference>
<dbReference type="SMART" id="SM00401">
    <property type="entry name" value="ZnF_GATA"/>
    <property type="match status" value="1"/>
</dbReference>
<dbReference type="InterPro" id="IPR045280">
    <property type="entry name" value="TIFY-like"/>
</dbReference>
<dbReference type="InterPro" id="IPR004088">
    <property type="entry name" value="KH_dom_type_1"/>
</dbReference>
<sequence length="896" mass="96349">MGSTFLSIPTKRAMPDPTASSNGPSKRSKPPSTPLCIRPAHVAFRLLCHVSRVGGIIGKSGSVIKQLQQVTGSKIRIEDAPAESPDRVITVVGPSAVNTKIMLNIGSLGNGDDSRVEEIDVSKAQEALVRVFERILEVAAESNGAALGMVSCRLLAEVKQVGSVIGKGGKVVEKIREDTGTKIRVLTDKLPACAGPTEEIVEIEGGVLAVKKALVAVSHRLQDCPPVNKTKVTENRTIESVLPETLHRPIELLPEETLHRPIDLLPKETLHRPIDLLPQETLRRPIDLLPRETLRRPIEVVPQDPLCRPIDVVPQEFFHRHIEVVSQEALSDLHVDHLSQRSSLVPSIPGSSISYATRAHPLSLESEKAPPLDTKTMQQEVVFKILCPSGRVGGVIGKGGAIIKALQSDTGATITIGATITDCDERLITVTASENPESRYSPAQKAVVLVFVRAFEASIEKGLDSGSGKVSNVTTRVVVPSSQVGCLLGKGGAIISEMRKATGTIMRILGTDQVPKCVTENDQVVQISGGYLNVRDAIYHVTGRLRENLFSTTLKSAGAKSSSLVLTETSPYERLLDATPFGLQVLSGVSHSLSRHTTLALNRMDPLGLSHSSDRPRSPGLWTSEQMATGLNPRNIVDIGRGLTSFRGGFELCSGNKSAIVTNTTVEIRVPENVIDSVYGENGRNLARLREVQEVLLLLGGYEIPSGIPALGTVSVTQRGMGDFPGRSIQPQRAASLNRFREKRKERCFDKKIRYTVRKEVALRMQRKKGQFTSSKAISDEVASASSGWSGAAGSGQDESMQEILCTHCGISSKKTPMMRRGPAGPRTLCNACGLKWANKGVLRDLSKVSTAANQDPTAKTTEQNDAEASESEGVTLTTDVVSLSNGDNSAVTAER</sequence>
<keyword evidence="2" id="KW-0805">Transcription regulation</keyword>
<accession>A0A6P6AFR9</accession>
<keyword evidence="12" id="KW-1185">Reference proteome</keyword>
<dbReference type="GO" id="GO:0005634">
    <property type="term" value="C:nucleus"/>
    <property type="evidence" value="ECO:0007669"/>
    <property type="project" value="UniProtKB-SubCell"/>
</dbReference>
<dbReference type="InterPro" id="IPR010402">
    <property type="entry name" value="CCT_domain"/>
</dbReference>
<dbReference type="RefSeq" id="XP_022763636.1">
    <property type="nucleotide sequence ID" value="XM_022907901.1"/>
</dbReference>
<dbReference type="InterPro" id="IPR000679">
    <property type="entry name" value="Znf_GATA"/>
</dbReference>
<dbReference type="GO" id="GO:0043565">
    <property type="term" value="F:sequence-specific DNA binding"/>
    <property type="evidence" value="ECO:0007669"/>
    <property type="project" value="InterPro"/>
</dbReference>
<feature type="domain" description="CCT" evidence="11">
    <location>
        <begin position="733"/>
        <end position="775"/>
    </location>
</feature>
<dbReference type="CDD" id="cd00202">
    <property type="entry name" value="ZnF_GATA"/>
    <property type="match status" value="1"/>
</dbReference>
<keyword evidence="6" id="KW-0862">Zinc</keyword>
<protein>
    <submittedName>
        <fullName evidence="13">KH domain-containing protein HEN4 isoform X1</fullName>
    </submittedName>
</protein>
<comment type="subcellular location">
    <subcellularLocation>
        <location evidence="1 8">Nucleus</location>
    </subcellularLocation>
</comment>
<dbReference type="Pfam" id="PF00013">
    <property type="entry name" value="KH_1"/>
    <property type="match status" value="4"/>
</dbReference>
<dbReference type="GeneID" id="111309072"/>
<dbReference type="PROSITE" id="PS51017">
    <property type="entry name" value="CCT"/>
    <property type="match status" value="1"/>
</dbReference>
<dbReference type="PROSITE" id="PS50084">
    <property type="entry name" value="KH_TYPE_1"/>
    <property type="match status" value="5"/>
</dbReference>
<dbReference type="InterPro" id="IPR036612">
    <property type="entry name" value="KH_dom_type_1_sf"/>
</dbReference>
<keyword evidence="5 8" id="KW-0539">Nucleus</keyword>
<proteinExistence type="predicted"/>
<feature type="region of interest" description="Disordered" evidence="9">
    <location>
        <begin position="849"/>
        <end position="896"/>
    </location>
</feature>
<name>A0A6P6AFR9_DURZI</name>
<dbReference type="InterPro" id="IPR004087">
    <property type="entry name" value="KH_dom"/>
</dbReference>
<dbReference type="GO" id="GO:0006355">
    <property type="term" value="P:regulation of DNA-templated transcription"/>
    <property type="evidence" value="ECO:0007669"/>
    <property type="project" value="InterPro"/>
</dbReference>
<dbReference type="Pfam" id="PF06203">
    <property type="entry name" value="CCT"/>
    <property type="match status" value="1"/>
</dbReference>
<evidence type="ECO:0000313" key="12">
    <source>
        <dbReference type="Proteomes" id="UP000515121"/>
    </source>
</evidence>
<dbReference type="SUPFAM" id="SSF57716">
    <property type="entry name" value="Glucocorticoid receptor-like (DNA-binding domain)"/>
    <property type="match status" value="1"/>
</dbReference>
<evidence type="ECO:0000256" key="1">
    <source>
        <dbReference type="ARBA" id="ARBA00004123"/>
    </source>
</evidence>
<keyword evidence="6" id="KW-0479">Metal-binding</keyword>
<keyword evidence="6" id="KW-0863">Zinc-finger</keyword>
<dbReference type="Gene3D" id="3.30.50.10">
    <property type="entry name" value="Erythroid Transcription Factor GATA-1, subunit A"/>
    <property type="match status" value="1"/>
</dbReference>
<dbReference type="CDD" id="cd22459">
    <property type="entry name" value="KH-I_PEPPER_rpt1_like"/>
    <property type="match status" value="2"/>
</dbReference>
<evidence type="ECO:0000256" key="5">
    <source>
        <dbReference type="ARBA" id="ARBA00023242"/>
    </source>
</evidence>
<evidence type="ECO:0000256" key="8">
    <source>
        <dbReference type="PROSITE-ProRule" id="PRU00357"/>
    </source>
</evidence>
<dbReference type="Pfam" id="PF00320">
    <property type="entry name" value="GATA"/>
    <property type="match status" value="1"/>
</dbReference>
<dbReference type="GO" id="GO:0008270">
    <property type="term" value="F:zinc ion binding"/>
    <property type="evidence" value="ECO:0007669"/>
    <property type="project" value="UniProtKB-KW"/>
</dbReference>
<evidence type="ECO:0000256" key="9">
    <source>
        <dbReference type="SAM" id="MobiDB-lite"/>
    </source>
</evidence>
<feature type="domain" description="GATA-type" evidence="10">
    <location>
        <begin position="800"/>
        <end position="856"/>
    </location>
</feature>
<dbReference type="OrthoDB" id="442947at2759"/>
<dbReference type="AlphaFoldDB" id="A0A6P6AFR9"/>
<gene>
    <name evidence="13" type="primary">LOC111309072</name>
</gene>
<evidence type="ECO:0000256" key="2">
    <source>
        <dbReference type="ARBA" id="ARBA00023015"/>
    </source>
</evidence>
<feature type="compositionally biased region" description="Polar residues" evidence="9">
    <location>
        <begin position="849"/>
        <end position="864"/>
    </location>
</feature>
<keyword evidence="7" id="KW-0694">RNA-binding</keyword>
<dbReference type="Gene3D" id="3.30.310.210">
    <property type="match status" value="1"/>
</dbReference>
<evidence type="ECO:0000259" key="10">
    <source>
        <dbReference type="PROSITE" id="PS50114"/>
    </source>
</evidence>
<reference evidence="13" key="1">
    <citation type="submission" date="2025-08" db="UniProtKB">
        <authorList>
            <consortium name="RefSeq"/>
        </authorList>
    </citation>
    <scope>IDENTIFICATION</scope>
    <source>
        <tissue evidence="13">Fruit stalk</tissue>
    </source>
</reference>
<evidence type="ECO:0000256" key="7">
    <source>
        <dbReference type="PROSITE-ProRule" id="PRU00117"/>
    </source>
</evidence>
<feature type="region of interest" description="Disordered" evidence="9">
    <location>
        <begin position="1"/>
        <end position="34"/>
    </location>
</feature>